<dbReference type="STRING" id="101091.A0A1C7MWJ4"/>
<sequence length="310" mass="34959">MSFNNLSNQQFTSEEYEDARSMATVDDEFSVNATEESQEQPAPKRRSCWALLHNYATESPVDTFTCNQGNCKAVFTAGITSNLLSHLKKKHQIDQRKAEEEHGKTNVVTKQPESFKALCTDIQNAPNSETVQLPSDTTVVNQIKSMYQQMKSKISELLHMTATGTGDYIAILAHIIDENWTMKQALVGFEPLAERHTGEYLGGVFIKTLKDFDIQNKLLCITSDNASNMQTMAQHIEYALSAESGFSKDQNWLPCFARVLNLAARCILNNELQYDAPENNHELEYEDRSAFESNDTNNILSKLRKGITKI</sequence>
<dbReference type="GO" id="GO:0008270">
    <property type="term" value="F:zinc ion binding"/>
    <property type="evidence" value="ECO:0007669"/>
    <property type="project" value="UniProtKB-KW"/>
</dbReference>
<evidence type="ECO:0000256" key="5">
    <source>
        <dbReference type="ARBA" id="ARBA00023242"/>
    </source>
</evidence>
<protein>
    <submittedName>
        <fullName evidence="7">Putative AC transposase</fullName>
    </submittedName>
</protein>
<comment type="caution">
    <text evidence="7">The sequence shown here is derived from an EMBL/GenBank/DDBJ whole genome shotgun (WGS) entry which is preliminary data.</text>
</comment>
<name>A0A1C7MWJ4_9FUNG</name>
<keyword evidence="4" id="KW-0862">Zinc</keyword>
<evidence type="ECO:0000256" key="1">
    <source>
        <dbReference type="ARBA" id="ARBA00004123"/>
    </source>
</evidence>
<dbReference type="Proteomes" id="UP000093000">
    <property type="component" value="Unassembled WGS sequence"/>
</dbReference>
<feature type="compositionally biased region" description="Polar residues" evidence="6">
    <location>
        <begin position="1"/>
        <end position="13"/>
    </location>
</feature>
<accession>A0A1C7MWJ4</accession>
<evidence type="ECO:0000313" key="7">
    <source>
        <dbReference type="EMBL" id="OBZ80826.1"/>
    </source>
</evidence>
<feature type="non-terminal residue" evidence="7">
    <location>
        <position position="310"/>
    </location>
</feature>
<keyword evidence="2" id="KW-0479">Metal-binding</keyword>
<evidence type="ECO:0000256" key="2">
    <source>
        <dbReference type="ARBA" id="ARBA00022723"/>
    </source>
</evidence>
<dbReference type="EMBL" id="LUGH01001698">
    <property type="protein sequence ID" value="OBZ80826.1"/>
    <property type="molecule type" value="Genomic_DNA"/>
</dbReference>
<proteinExistence type="predicted"/>
<comment type="subcellular location">
    <subcellularLocation>
        <location evidence="1">Nucleus</location>
    </subcellularLocation>
</comment>
<reference evidence="7 8" key="1">
    <citation type="submission" date="2016-03" db="EMBL/GenBank/DDBJ databases">
        <title>Choanephora cucurbitarum.</title>
        <authorList>
            <person name="Min B."/>
            <person name="Park H."/>
            <person name="Park J.-H."/>
            <person name="Shin H.-D."/>
            <person name="Choi I.-G."/>
        </authorList>
    </citation>
    <scope>NUCLEOTIDE SEQUENCE [LARGE SCALE GENOMIC DNA]</scope>
    <source>
        <strain evidence="7 8">KUS-F28377</strain>
    </source>
</reference>
<evidence type="ECO:0000256" key="3">
    <source>
        <dbReference type="ARBA" id="ARBA00022771"/>
    </source>
</evidence>
<dbReference type="AlphaFoldDB" id="A0A1C7MWJ4"/>
<dbReference type="GO" id="GO:0005634">
    <property type="term" value="C:nucleus"/>
    <property type="evidence" value="ECO:0007669"/>
    <property type="project" value="UniProtKB-SubCell"/>
</dbReference>
<dbReference type="InterPro" id="IPR012337">
    <property type="entry name" value="RNaseH-like_sf"/>
</dbReference>
<dbReference type="OrthoDB" id="2288540at2759"/>
<dbReference type="PANTHER" id="PTHR46481">
    <property type="entry name" value="ZINC FINGER BED DOMAIN-CONTAINING PROTEIN 4"/>
    <property type="match status" value="1"/>
</dbReference>
<keyword evidence="8" id="KW-1185">Reference proteome</keyword>
<dbReference type="SUPFAM" id="SSF53098">
    <property type="entry name" value="Ribonuclease H-like"/>
    <property type="match status" value="1"/>
</dbReference>
<keyword evidence="3" id="KW-0863">Zinc-finger</keyword>
<dbReference type="InParanoid" id="A0A1C7MWJ4"/>
<keyword evidence="5" id="KW-0539">Nucleus</keyword>
<evidence type="ECO:0000256" key="6">
    <source>
        <dbReference type="SAM" id="MobiDB-lite"/>
    </source>
</evidence>
<evidence type="ECO:0000313" key="8">
    <source>
        <dbReference type="Proteomes" id="UP000093000"/>
    </source>
</evidence>
<dbReference type="PANTHER" id="PTHR46481:SF10">
    <property type="entry name" value="ZINC FINGER BED DOMAIN-CONTAINING PROTEIN 39"/>
    <property type="match status" value="1"/>
</dbReference>
<organism evidence="7 8">
    <name type="scientific">Choanephora cucurbitarum</name>
    <dbReference type="NCBI Taxonomy" id="101091"/>
    <lineage>
        <taxon>Eukaryota</taxon>
        <taxon>Fungi</taxon>
        <taxon>Fungi incertae sedis</taxon>
        <taxon>Mucoromycota</taxon>
        <taxon>Mucoromycotina</taxon>
        <taxon>Mucoromycetes</taxon>
        <taxon>Mucorales</taxon>
        <taxon>Mucorineae</taxon>
        <taxon>Choanephoraceae</taxon>
        <taxon>Choanephoroideae</taxon>
        <taxon>Choanephora</taxon>
    </lineage>
</organism>
<gene>
    <name evidence="7" type="primary">TRA1_2</name>
    <name evidence="7" type="ORF">A0J61_11125</name>
</gene>
<dbReference type="InterPro" id="IPR052035">
    <property type="entry name" value="ZnF_BED_domain_contain"/>
</dbReference>
<evidence type="ECO:0000256" key="4">
    <source>
        <dbReference type="ARBA" id="ARBA00022833"/>
    </source>
</evidence>
<feature type="region of interest" description="Disordered" evidence="6">
    <location>
        <begin position="1"/>
        <end position="23"/>
    </location>
</feature>